<proteinExistence type="predicted"/>
<dbReference type="EMBL" id="VSRR010000976">
    <property type="protein sequence ID" value="MPC21443.1"/>
    <property type="molecule type" value="Genomic_DNA"/>
</dbReference>
<evidence type="ECO:0000313" key="1">
    <source>
        <dbReference type="EMBL" id="MPC21443.1"/>
    </source>
</evidence>
<gene>
    <name evidence="1" type="ORF">E2C01_014429</name>
</gene>
<evidence type="ECO:0000313" key="2">
    <source>
        <dbReference type="Proteomes" id="UP000324222"/>
    </source>
</evidence>
<comment type="caution">
    <text evidence="1">The sequence shown here is derived from an EMBL/GenBank/DDBJ whole genome shotgun (WGS) entry which is preliminary data.</text>
</comment>
<accession>A0A5B7DJZ1</accession>
<sequence>MVSPSTGRHELLEARQGNITLEDLVTEASRTGACPYRLATVLNLKEEPTEEATEVLRTKMCILHEGIVCR</sequence>
<protein>
    <submittedName>
        <fullName evidence="1">Uncharacterized protein</fullName>
    </submittedName>
</protein>
<dbReference type="AlphaFoldDB" id="A0A5B7DJZ1"/>
<name>A0A5B7DJZ1_PORTR</name>
<dbReference type="Proteomes" id="UP000324222">
    <property type="component" value="Unassembled WGS sequence"/>
</dbReference>
<organism evidence="1 2">
    <name type="scientific">Portunus trituberculatus</name>
    <name type="common">Swimming crab</name>
    <name type="synonym">Neptunus trituberculatus</name>
    <dbReference type="NCBI Taxonomy" id="210409"/>
    <lineage>
        <taxon>Eukaryota</taxon>
        <taxon>Metazoa</taxon>
        <taxon>Ecdysozoa</taxon>
        <taxon>Arthropoda</taxon>
        <taxon>Crustacea</taxon>
        <taxon>Multicrustacea</taxon>
        <taxon>Malacostraca</taxon>
        <taxon>Eumalacostraca</taxon>
        <taxon>Eucarida</taxon>
        <taxon>Decapoda</taxon>
        <taxon>Pleocyemata</taxon>
        <taxon>Brachyura</taxon>
        <taxon>Eubrachyura</taxon>
        <taxon>Portunoidea</taxon>
        <taxon>Portunidae</taxon>
        <taxon>Portuninae</taxon>
        <taxon>Portunus</taxon>
    </lineage>
</organism>
<reference evidence="1 2" key="1">
    <citation type="submission" date="2019-05" db="EMBL/GenBank/DDBJ databases">
        <title>Another draft genome of Portunus trituberculatus and its Hox gene families provides insights of decapod evolution.</title>
        <authorList>
            <person name="Jeong J.-H."/>
            <person name="Song I."/>
            <person name="Kim S."/>
            <person name="Choi T."/>
            <person name="Kim D."/>
            <person name="Ryu S."/>
            <person name="Kim W."/>
        </authorList>
    </citation>
    <scope>NUCLEOTIDE SEQUENCE [LARGE SCALE GENOMIC DNA]</scope>
    <source>
        <tissue evidence="1">Muscle</tissue>
    </source>
</reference>
<keyword evidence="2" id="KW-1185">Reference proteome</keyword>